<dbReference type="GO" id="GO:0016020">
    <property type="term" value="C:membrane"/>
    <property type="evidence" value="ECO:0007669"/>
    <property type="project" value="UniProtKB-SubCell"/>
</dbReference>
<dbReference type="InterPro" id="IPR049941">
    <property type="entry name" value="LPLAT_7/PORCN-like"/>
</dbReference>
<comment type="caution">
    <text evidence="8">The sequence shown here is derived from an EMBL/GenBank/DDBJ whole genome shotgun (WGS) entry which is preliminary data.</text>
</comment>
<dbReference type="GO" id="GO:0030258">
    <property type="term" value="P:lipid modification"/>
    <property type="evidence" value="ECO:0007669"/>
    <property type="project" value="TreeGrafter"/>
</dbReference>
<reference evidence="8 9" key="1">
    <citation type="submission" date="2024-01" db="EMBL/GenBank/DDBJ databases">
        <title>The genomes of 5 underutilized Papilionoideae crops provide insights into root nodulation and disease resistance.</title>
        <authorList>
            <person name="Yuan L."/>
        </authorList>
    </citation>
    <scope>NUCLEOTIDE SEQUENCE [LARGE SCALE GENOMIC DNA]</scope>
    <source>
        <strain evidence="8">LY-2023</strain>
        <tissue evidence="8">Leaf</tissue>
    </source>
</reference>
<keyword evidence="9" id="KW-1185">Reference proteome</keyword>
<dbReference type="GO" id="GO:0016746">
    <property type="term" value="F:acyltransferase activity"/>
    <property type="evidence" value="ECO:0007669"/>
    <property type="project" value="UniProtKB-KW"/>
</dbReference>
<dbReference type="EMBL" id="JAYKXN010000003">
    <property type="protein sequence ID" value="KAK7300147.1"/>
    <property type="molecule type" value="Genomic_DNA"/>
</dbReference>
<evidence type="ECO:0000256" key="3">
    <source>
        <dbReference type="ARBA" id="ARBA00022692"/>
    </source>
</evidence>
<dbReference type="InterPro" id="IPR004299">
    <property type="entry name" value="MBOAT_fam"/>
</dbReference>
<feature type="transmembrane region" description="Helical" evidence="7">
    <location>
        <begin position="12"/>
        <end position="31"/>
    </location>
</feature>
<dbReference type="GO" id="GO:0019432">
    <property type="term" value="P:triglyceride biosynthetic process"/>
    <property type="evidence" value="ECO:0007669"/>
    <property type="project" value="TreeGrafter"/>
</dbReference>
<accession>A0AAN9JJ64</accession>
<dbReference type="PANTHER" id="PTHR13906:SF4">
    <property type="entry name" value="LYSOPHOSPHOLIPID ACYLTRANSFERASE 6"/>
    <property type="match status" value="1"/>
</dbReference>
<feature type="transmembrane region" description="Helical" evidence="7">
    <location>
        <begin position="51"/>
        <end position="74"/>
    </location>
</feature>
<name>A0AAN9JJ64_CLITE</name>
<sequence length="352" mass="39497">MDSMAASTVPILRFLLCFAATIPLSFLSRLLPHGLPKHLYSASVGVTLSDLSFGFSSNLHYLVPMLLGYASMLLYRPRCGLLAFFFGFGYLIGWILCAVNYNDGLLKEEGLRDAQKNYRLIKLPSLIEYVGYCLCCGTHFADPVYEMKEYLHWAKGKAFSVPALFVSSSLAVPHLKIWSSEAKGPSPSPYGATIRALLQTGFCMAMYLKLMPHFPLSKFTDPTYHEWGFWRKLGYQYMAGFTARWKYYFIWSISEASMIISGLGFSGWTGSSPPKPHWDRAKNVDILGIEFAKSAVVIPAVWNIQVSTWLRHYYAEFAAMMKKGDDGVGRSRTMKGNLNFNIADAFGVNESS</sequence>
<keyword evidence="2" id="KW-0808">Transferase</keyword>
<evidence type="ECO:0000256" key="1">
    <source>
        <dbReference type="ARBA" id="ARBA00004141"/>
    </source>
</evidence>
<dbReference type="PANTHER" id="PTHR13906">
    <property type="entry name" value="PORCUPINE"/>
    <property type="match status" value="1"/>
</dbReference>
<evidence type="ECO:0000313" key="9">
    <source>
        <dbReference type="Proteomes" id="UP001359559"/>
    </source>
</evidence>
<evidence type="ECO:0000256" key="2">
    <source>
        <dbReference type="ARBA" id="ARBA00022679"/>
    </source>
</evidence>
<keyword evidence="5 7" id="KW-0472">Membrane</keyword>
<dbReference type="GO" id="GO:0008654">
    <property type="term" value="P:phospholipid biosynthetic process"/>
    <property type="evidence" value="ECO:0007669"/>
    <property type="project" value="TreeGrafter"/>
</dbReference>
<evidence type="ECO:0000256" key="4">
    <source>
        <dbReference type="ARBA" id="ARBA00022989"/>
    </source>
</evidence>
<dbReference type="GO" id="GO:0005783">
    <property type="term" value="C:endoplasmic reticulum"/>
    <property type="evidence" value="ECO:0007669"/>
    <property type="project" value="TreeGrafter"/>
</dbReference>
<evidence type="ECO:0000256" key="7">
    <source>
        <dbReference type="SAM" id="Phobius"/>
    </source>
</evidence>
<dbReference type="Proteomes" id="UP001359559">
    <property type="component" value="Unassembled WGS sequence"/>
</dbReference>
<dbReference type="AlphaFoldDB" id="A0AAN9JJ64"/>
<evidence type="ECO:0000313" key="8">
    <source>
        <dbReference type="EMBL" id="KAK7300147.1"/>
    </source>
</evidence>
<gene>
    <name evidence="8" type="ORF">RJT34_10983</name>
</gene>
<evidence type="ECO:0000256" key="5">
    <source>
        <dbReference type="ARBA" id="ARBA00023136"/>
    </source>
</evidence>
<keyword evidence="4 7" id="KW-1133">Transmembrane helix</keyword>
<organism evidence="8 9">
    <name type="scientific">Clitoria ternatea</name>
    <name type="common">Butterfly pea</name>
    <dbReference type="NCBI Taxonomy" id="43366"/>
    <lineage>
        <taxon>Eukaryota</taxon>
        <taxon>Viridiplantae</taxon>
        <taxon>Streptophyta</taxon>
        <taxon>Embryophyta</taxon>
        <taxon>Tracheophyta</taxon>
        <taxon>Spermatophyta</taxon>
        <taxon>Magnoliopsida</taxon>
        <taxon>eudicotyledons</taxon>
        <taxon>Gunneridae</taxon>
        <taxon>Pentapetalae</taxon>
        <taxon>rosids</taxon>
        <taxon>fabids</taxon>
        <taxon>Fabales</taxon>
        <taxon>Fabaceae</taxon>
        <taxon>Papilionoideae</taxon>
        <taxon>50 kb inversion clade</taxon>
        <taxon>NPAAA clade</taxon>
        <taxon>indigoferoid/millettioid clade</taxon>
        <taxon>Phaseoleae</taxon>
        <taxon>Clitoria</taxon>
    </lineage>
</organism>
<proteinExistence type="predicted"/>
<keyword evidence="3 7" id="KW-0812">Transmembrane</keyword>
<evidence type="ECO:0000256" key="6">
    <source>
        <dbReference type="ARBA" id="ARBA00023315"/>
    </source>
</evidence>
<protein>
    <submittedName>
        <fullName evidence="8">Uncharacterized protein</fullName>
    </submittedName>
</protein>
<keyword evidence="6" id="KW-0012">Acyltransferase</keyword>
<comment type="subcellular location">
    <subcellularLocation>
        <location evidence="1">Membrane</location>
        <topology evidence="1">Multi-pass membrane protein</topology>
    </subcellularLocation>
</comment>
<feature type="transmembrane region" description="Helical" evidence="7">
    <location>
        <begin position="81"/>
        <end position="101"/>
    </location>
</feature>
<dbReference type="Pfam" id="PF03062">
    <property type="entry name" value="MBOAT"/>
    <property type="match status" value="1"/>
</dbReference>